<protein>
    <recommendedName>
        <fullName evidence="3">DUF2442 domain-containing protein</fullName>
    </recommendedName>
</protein>
<comment type="caution">
    <text evidence="1">The sequence shown here is derived from an EMBL/GenBank/DDBJ whole genome shotgun (WGS) entry which is preliminary data.</text>
</comment>
<evidence type="ECO:0000313" key="2">
    <source>
        <dbReference type="Proteomes" id="UP000241229"/>
    </source>
</evidence>
<gene>
    <name evidence="1" type="ORF">C7I84_18950</name>
</gene>
<dbReference type="InterPro" id="IPR018841">
    <property type="entry name" value="DUF2442"/>
</dbReference>
<evidence type="ECO:0000313" key="1">
    <source>
        <dbReference type="EMBL" id="PSJ56957.1"/>
    </source>
</evidence>
<accession>A0A2P7S399</accession>
<proteinExistence type="predicted"/>
<dbReference type="Proteomes" id="UP000241229">
    <property type="component" value="Unassembled WGS sequence"/>
</dbReference>
<evidence type="ECO:0008006" key="3">
    <source>
        <dbReference type="Google" id="ProtNLM"/>
    </source>
</evidence>
<dbReference type="EMBL" id="PXYK01000019">
    <property type="protein sequence ID" value="PSJ56957.1"/>
    <property type="molecule type" value="Genomic_DNA"/>
</dbReference>
<organism evidence="1 2">
    <name type="scientific">Kumtagia ephedrae</name>
    <dbReference type="NCBI Taxonomy" id="2116701"/>
    <lineage>
        <taxon>Bacteria</taxon>
        <taxon>Pseudomonadati</taxon>
        <taxon>Pseudomonadota</taxon>
        <taxon>Alphaproteobacteria</taxon>
        <taxon>Hyphomicrobiales</taxon>
        <taxon>Phyllobacteriaceae</taxon>
        <taxon>Kumtagia</taxon>
    </lineage>
</organism>
<dbReference type="Gene3D" id="3.30.2020.40">
    <property type="entry name" value="Uncharacterised protein PF10387, DUF2442"/>
    <property type="match status" value="1"/>
</dbReference>
<dbReference type="OrthoDB" id="337884at2"/>
<keyword evidence="2" id="KW-1185">Reference proteome</keyword>
<dbReference type="AlphaFoldDB" id="A0A2P7S399"/>
<sequence>MLVELRSGASVSFPVDKVQDLANARDEDLAEVEIVGDGIGLHWERLDVDFAVAGLAAGIFGTAKYMAA</sequence>
<reference evidence="1 2" key="1">
    <citation type="submission" date="2018-03" db="EMBL/GenBank/DDBJ databases">
        <title>The draft genome of Mesorhizobium sp. 6GN-30.</title>
        <authorList>
            <person name="Liu L."/>
            <person name="Li L."/>
            <person name="Wang T."/>
            <person name="Zhang X."/>
            <person name="Liang L."/>
        </authorList>
    </citation>
    <scope>NUCLEOTIDE SEQUENCE [LARGE SCALE GENOMIC DNA]</scope>
    <source>
        <strain evidence="1 2">6GN30</strain>
    </source>
</reference>
<dbReference type="Pfam" id="PF10387">
    <property type="entry name" value="DUF2442"/>
    <property type="match status" value="1"/>
</dbReference>
<name>A0A2P7S399_9HYPH</name>